<proteinExistence type="predicted"/>
<organism evidence="1 2">
    <name type="scientific">Streptomyces hundungensis</name>
    <dbReference type="NCBI Taxonomy" id="1077946"/>
    <lineage>
        <taxon>Bacteria</taxon>
        <taxon>Bacillati</taxon>
        <taxon>Actinomycetota</taxon>
        <taxon>Actinomycetes</taxon>
        <taxon>Kitasatosporales</taxon>
        <taxon>Streptomycetaceae</taxon>
        <taxon>Streptomyces</taxon>
    </lineage>
</organism>
<dbReference type="EMBL" id="CP032698">
    <property type="protein sequence ID" value="AYG79486.1"/>
    <property type="molecule type" value="Genomic_DNA"/>
</dbReference>
<gene>
    <name evidence="1" type="ORF">DWB77_01601</name>
</gene>
<accession>A0A387H6Q6</accession>
<protein>
    <recommendedName>
        <fullName evidence="3">Response regulatory domain-containing protein</fullName>
    </recommendedName>
</protein>
<evidence type="ECO:0000313" key="1">
    <source>
        <dbReference type="EMBL" id="AYG79486.1"/>
    </source>
</evidence>
<dbReference type="Proteomes" id="UP000271554">
    <property type="component" value="Chromosome"/>
</dbReference>
<name>A0A387H6Q6_9ACTN</name>
<dbReference type="OrthoDB" id="4205723at2"/>
<evidence type="ECO:0008006" key="3">
    <source>
        <dbReference type="Google" id="ProtNLM"/>
    </source>
</evidence>
<evidence type="ECO:0000313" key="2">
    <source>
        <dbReference type="Proteomes" id="UP000271554"/>
    </source>
</evidence>
<dbReference type="KEGG" id="shun:DWB77_01601"/>
<keyword evidence="2" id="KW-1185">Reference proteome</keyword>
<sequence>MITVLLVATDEEAVVLREHIHRNPHFRVISHTPSPRLALAQAHVLLPDVAVLDPSMNGDSDPAVLFTGLRALAPPSGVILRTTPATADFPELGDVLEEGAVHRAPRDDENSLMEALITIGRRRESCDPDR</sequence>
<dbReference type="AlphaFoldDB" id="A0A387H6Q6"/>
<dbReference type="RefSeq" id="WP_120720576.1">
    <property type="nucleotide sequence ID" value="NZ_CP032698.1"/>
</dbReference>
<reference evidence="1 2" key="1">
    <citation type="submission" date="2018-10" db="EMBL/GenBank/DDBJ databases">
        <title>Relationship between Morphology and Antimicrobial Activity in Streptomyces.</title>
        <authorList>
            <person name="Kang H.J."/>
            <person name="Kim S.B."/>
        </authorList>
    </citation>
    <scope>NUCLEOTIDE SEQUENCE [LARGE SCALE GENOMIC DNA]</scope>
    <source>
        <strain evidence="1 2">BH38</strain>
    </source>
</reference>